<organism evidence="1 2">
    <name type="scientific">Candidatus Thalassospirochaeta sargassi</name>
    <dbReference type="NCBI Taxonomy" id="3119039"/>
    <lineage>
        <taxon>Bacteria</taxon>
        <taxon>Pseudomonadati</taxon>
        <taxon>Spirochaetota</taxon>
        <taxon>Spirochaetia</taxon>
        <taxon>Spirochaetales</taxon>
        <taxon>Spirochaetaceae</taxon>
        <taxon>Candidatus Thalassospirochaeta</taxon>
    </lineage>
</organism>
<dbReference type="Gene3D" id="3.30.420.40">
    <property type="match status" value="1"/>
</dbReference>
<sequence>MTRAVMEGVGFGGALRNLTGVSSRMIVVGGGSKSPVWRQILSEIYDLMS</sequence>
<accession>A0AAJ1ICL9</accession>
<dbReference type="AlphaFoldDB" id="A0AAJ1ICL9"/>
<evidence type="ECO:0000313" key="2">
    <source>
        <dbReference type="Proteomes" id="UP001221217"/>
    </source>
</evidence>
<evidence type="ECO:0000313" key="1">
    <source>
        <dbReference type="EMBL" id="MDC7226843.1"/>
    </source>
</evidence>
<proteinExistence type="predicted"/>
<dbReference type="InterPro" id="IPR043129">
    <property type="entry name" value="ATPase_NBD"/>
</dbReference>
<comment type="caution">
    <text evidence="1">The sequence shown here is derived from an EMBL/GenBank/DDBJ whole genome shotgun (WGS) entry which is preliminary data.</text>
</comment>
<dbReference type="SUPFAM" id="SSF53067">
    <property type="entry name" value="Actin-like ATPase domain"/>
    <property type="match status" value="1"/>
</dbReference>
<dbReference type="EMBL" id="JAQQAL010000017">
    <property type="protein sequence ID" value="MDC7226843.1"/>
    <property type="molecule type" value="Genomic_DNA"/>
</dbReference>
<dbReference type="Proteomes" id="UP001221217">
    <property type="component" value="Unassembled WGS sequence"/>
</dbReference>
<protein>
    <submittedName>
        <fullName evidence="1">Uncharacterized protein</fullName>
    </submittedName>
</protein>
<name>A0AAJ1ICL9_9SPIO</name>
<gene>
    <name evidence="1" type="ORF">PQJ61_08755</name>
</gene>
<reference evidence="1 2" key="1">
    <citation type="submission" date="2022-12" db="EMBL/GenBank/DDBJ databases">
        <title>Metagenome assembled genome from gulf of manar.</title>
        <authorList>
            <person name="Kohli P."/>
            <person name="Pk S."/>
            <person name="Venkata Ramana C."/>
            <person name="Sasikala C."/>
        </authorList>
    </citation>
    <scope>NUCLEOTIDE SEQUENCE [LARGE SCALE GENOMIC DNA]</scope>
    <source>
        <strain evidence="1">JB008</strain>
    </source>
</reference>